<organism evidence="2 3">
    <name type="scientific">Acinetobacter sedimenti</name>
    <dbReference type="NCBI Taxonomy" id="2919922"/>
    <lineage>
        <taxon>Bacteria</taxon>
        <taxon>Pseudomonadati</taxon>
        <taxon>Pseudomonadota</taxon>
        <taxon>Gammaproteobacteria</taxon>
        <taxon>Moraxellales</taxon>
        <taxon>Moraxellaceae</taxon>
        <taxon>Acinetobacter</taxon>
    </lineage>
</organism>
<accession>A0A9X1WYS7</accession>
<evidence type="ECO:0000313" key="2">
    <source>
        <dbReference type="EMBL" id="MCJ8147078.1"/>
    </source>
</evidence>
<gene>
    <name evidence="2" type="ORF">MKI79_09220</name>
</gene>
<dbReference type="EMBL" id="JAKUML010000014">
    <property type="protein sequence ID" value="MCJ8147078.1"/>
    <property type="molecule type" value="Genomic_DNA"/>
</dbReference>
<dbReference type="Pfam" id="PF01863">
    <property type="entry name" value="YgjP-like"/>
    <property type="match status" value="1"/>
</dbReference>
<dbReference type="PANTHER" id="PTHR30399:SF1">
    <property type="entry name" value="UTP PYROPHOSPHATASE"/>
    <property type="match status" value="1"/>
</dbReference>
<dbReference type="Proteomes" id="UP001139701">
    <property type="component" value="Unassembled WGS sequence"/>
</dbReference>
<evidence type="ECO:0000313" key="3">
    <source>
        <dbReference type="Proteomes" id="UP001139701"/>
    </source>
</evidence>
<name>A0A9X1WYS7_9GAMM</name>
<protein>
    <submittedName>
        <fullName evidence="2">M48 family metallopeptidase</fullName>
    </submittedName>
</protein>
<dbReference type="Gene3D" id="3.30.2010.10">
    <property type="entry name" value="Metalloproteases ('zincins'), catalytic domain"/>
    <property type="match status" value="1"/>
</dbReference>
<dbReference type="PANTHER" id="PTHR30399">
    <property type="entry name" value="UNCHARACTERIZED PROTEIN YGJP"/>
    <property type="match status" value="1"/>
</dbReference>
<dbReference type="InterPro" id="IPR002725">
    <property type="entry name" value="YgjP-like_metallopeptidase"/>
</dbReference>
<dbReference type="InterPro" id="IPR053136">
    <property type="entry name" value="UTP_pyrophosphatase-like"/>
</dbReference>
<dbReference type="AlphaFoldDB" id="A0A9X1WYS7"/>
<keyword evidence="3" id="KW-1185">Reference proteome</keyword>
<reference evidence="2" key="1">
    <citation type="submission" date="2022-02" db="EMBL/GenBank/DDBJ databases">
        <title>Acinetobacter A3.8 sp. nov., isolated from Sediment (Zhairuo Island).</title>
        <authorList>
            <person name="Zheng K."/>
        </authorList>
    </citation>
    <scope>NUCLEOTIDE SEQUENCE</scope>
    <source>
        <strain evidence="2">A3.8</strain>
    </source>
</reference>
<feature type="domain" description="YgjP-like metallopeptidase" evidence="1">
    <location>
        <begin position="25"/>
        <end position="229"/>
    </location>
</feature>
<proteinExistence type="predicted"/>
<dbReference type="CDD" id="cd07344">
    <property type="entry name" value="M48_yhfN_like"/>
    <property type="match status" value="1"/>
</dbReference>
<sequence length="238" mass="28044">MILEQTEQSSPHLPEIHMVRHARAKRLKLAVSAQGIRLTVPPNATKRQVQDFLVHSQSWLEQTWLKQQLLISQKAEQSTQIELPTTLDLNFFPKTIRVEYQSMSRAFKWSENDALLFINADHAEKALTQFVFQFAKQVLPEPLNYFAKVHQRKVNTVRISKAKTRWGSCSSDQRIMLHAGLLLMPLESAEYVILHELAHTVHMHHQTSFWQQLEQWCPQAKLKQKRLKQYRLPHWWQV</sequence>
<dbReference type="RefSeq" id="WP_241572497.1">
    <property type="nucleotide sequence ID" value="NZ_JAKUML010000014.1"/>
</dbReference>
<evidence type="ECO:0000259" key="1">
    <source>
        <dbReference type="Pfam" id="PF01863"/>
    </source>
</evidence>
<comment type="caution">
    <text evidence="2">The sequence shown here is derived from an EMBL/GenBank/DDBJ whole genome shotgun (WGS) entry which is preliminary data.</text>
</comment>